<dbReference type="EMBL" id="CP051128">
    <property type="protein sequence ID" value="QIZ06474.1"/>
    <property type="molecule type" value="Genomic_DNA"/>
</dbReference>
<organism evidence="1 2">
    <name type="scientific">Priestia megaterium</name>
    <name type="common">Bacillus megaterium</name>
    <dbReference type="NCBI Taxonomy" id="1404"/>
    <lineage>
        <taxon>Bacteria</taxon>
        <taxon>Bacillati</taxon>
        <taxon>Bacillota</taxon>
        <taxon>Bacilli</taxon>
        <taxon>Bacillales</taxon>
        <taxon>Bacillaceae</taxon>
        <taxon>Priestia</taxon>
    </lineage>
</organism>
<reference evidence="1 2" key="1">
    <citation type="submission" date="2020-04" db="EMBL/GenBank/DDBJ databases">
        <title>Genome-Wide Identification of 5-Methylcytosine Sites in Bacterial Genomes By High-Throughput Sequencing of MspJI Restriction Fragments.</title>
        <authorList>
            <person name="Wu V."/>
        </authorList>
    </citation>
    <scope>NUCLEOTIDE SEQUENCE [LARGE SCALE GENOMIC DNA]</scope>
    <source>
        <strain evidence="1 2">S2</strain>
    </source>
</reference>
<name>A0A6H1NYS8_PRIMG</name>
<sequence>MNLFPRSDISVDHPFPAFNSNRFANPVELVDEMARVIVYYQSLQFFSFGFTKVQ</sequence>
<gene>
    <name evidence="1" type="ORF">HFZ78_06950</name>
</gene>
<accession>A0A6H1NYS8</accession>
<dbReference type="Proteomes" id="UP000501868">
    <property type="component" value="Chromosome"/>
</dbReference>
<evidence type="ECO:0000313" key="2">
    <source>
        <dbReference type="Proteomes" id="UP000501868"/>
    </source>
</evidence>
<reference evidence="1 2" key="2">
    <citation type="submission" date="2020-04" db="EMBL/GenBank/DDBJ databases">
        <authorList>
            <person name="Fomenkov A."/>
            <person name="Anton B.P."/>
            <person name="Roberts R.J."/>
        </authorList>
    </citation>
    <scope>NUCLEOTIDE SEQUENCE [LARGE SCALE GENOMIC DNA]</scope>
    <source>
        <strain evidence="1 2">S2</strain>
    </source>
</reference>
<evidence type="ECO:0000313" key="1">
    <source>
        <dbReference type="EMBL" id="QIZ06474.1"/>
    </source>
</evidence>
<proteinExistence type="predicted"/>
<protein>
    <submittedName>
        <fullName evidence="1">Uncharacterized protein</fullName>
    </submittedName>
</protein>
<dbReference type="AlphaFoldDB" id="A0A6H1NYS8"/>